<dbReference type="InterPro" id="IPR004088">
    <property type="entry name" value="KH_dom_type_1"/>
</dbReference>
<name>A0A6P6RYD3_9EIME</name>
<dbReference type="InterPro" id="IPR047275">
    <property type="entry name" value="KH-I_NOVA_rpt1"/>
</dbReference>
<proteinExistence type="predicted"/>
<organism evidence="5 6">
    <name type="scientific">Cyclospora cayetanensis</name>
    <dbReference type="NCBI Taxonomy" id="88456"/>
    <lineage>
        <taxon>Eukaryota</taxon>
        <taxon>Sar</taxon>
        <taxon>Alveolata</taxon>
        <taxon>Apicomplexa</taxon>
        <taxon>Conoidasida</taxon>
        <taxon>Coccidia</taxon>
        <taxon>Eucoccidiorida</taxon>
        <taxon>Eimeriorina</taxon>
        <taxon>Eimeriidae</taxon>
        <taxon>Cyclospora</taxon>
    </lineage>
</organism>
<dbReference type="OrthoDB" id="441329at2759"/>
<dbReference type="PROSITE" id="PS50084">
    <property type="entry name" value="KH_TYPE_1"/>
    <property type="match status" value="3"/>
</dbReference>
<protein>
    <submittedName>
        <fullName evidence="6">Protein BTR1</fullName>
    </submittedName>
</protein>
<dbReference type="GO" id="GO:0003723">
    <property type="term" value="F:RNA binding"/>
    <property type="evidence" value="ECO:0007669"/>
    <property type="project" value="UniProtKB-UniRule"/>
</dbReference>
<keyword evidence="5" id="KW-1185">Reference proteome</keyword>
<dbReference type="Proteomes" id="UP000515125">
    <property type="component" value="Unplaced"/>
</dbReference>
<reference evidence="6" key="1">
    <citation type="submission" date="2025-08" db="UniProtKB">
        <authorList>
            <consortium name="RefSeq"/>
        </authorList>
    </citation>
    <scope>IDENTIFICATION</scope>
</reference>
<evidence type="ECO:0000313" key="5">
    <source>
        <dbReference type="Proteomes" id="UP000515125"/>
    </source>
</evidence>
<feature type="domain" description="K Homology" evidence="4">
    <location>
        <begin position="14"/>
        <end position="87"/>
    </location>
</feature>
<dbReference type="CDD" id="cd22435">
    <property type="entry name" value="KH-I_NOVA_rpt1"/>
    <property type="match status" value="1"/>
</dbReference>
<keyword evidence="2" id="KW-0694">RNA-binding</keyword>
<dbReference type="Pfam" id="PF00013">
    <property type="entry name" value="KH_1"/>
    <property type="match status" value="3"/>
</dbReference>
<keyword evidence="1" id="KW-0677">Repeat</keyword>
<dbReference type="Gene3D" id="3.30.1370.10">
    <property type="entry name" value="K Homology domain, type 1"/>
    <property type="match status" value="3"/>
</dbReference>
<feature type="domain" description="K Homology" evidence="4">
    <location>
        <begin position="243"/>
        <end position="316"/>
    </location>
</feature>
<dbReference type="SUPFAM" id="SSF54791">
    <property type="entry name" value="Eukaryotic type KH-domain (KH-domain type I)"/>
    <property type="match status" value="3"/>
</dbReference>
<evidence type="ECO:0000259" key="4">
    <source>
        <dbReference type="SMART" id="SM00322"/>
    </source>
</evidence>
<dbReference type="RefSeq" id="XP_026192407.1">
    <property type="nucleotide sequence ID" value="XM_026336622.1"/>
</dbReference>
<evidence type="ECO:0000256" key="2">
    <source>
        <dbReference type="PROSITE-ProRule" id="PRU00117"/>
    </source>
</evidence>
<dbReference type="PANTHER" id="PTHR10288">
    <property type="entry name" value="KH DOMAIN CONTAINING RNA BINDING PROTEIN"/>
    <property type="match status" value="1"/>
</dbReference>
<dbReference type="SMART" id="SM00322">
    <property type="entry name" value="KH"/>
    <property type="match status" value="3"/>
</dbReference>
<accession>A0A6P6RYD3</accession>
<dbReference type="GeneID" id="34621324"/>
<dbReference type="InterPro" id="IPR036612">
    <property type="entry name" value="KH_dom_type_1_sf"/>
</dbReference>
<evidence type="ECO:0000313" key="6">
    <source>
        <dbReference type="RefSeq" id="XP_026192407.1"/>
    </source>
</evidence>
<evidence type="ECO:0000256" key="3">
    <source>
        <dbReference type="SAM" id="MobiDB-lite"/>
    </source>
</evidence>
<evidence type="ECO:0000256" key="1">
    <source>
        <dbReference type="ARBA" id="ARBA00022737"/>
    </source>
</evidence>
<feature type="region of interest" description="Disordered" evidence="3">
    <location>
        <begin position="322"/>
        <end position="341"/>
    </location>
</feature>
<feature type="domain" description="K Homology" evidence="4">
    <location>
        <begin position="119"/>
        <end position="189"/>
    </location>
</feature>
<gene>
    <name evidence="6" type="primary">LOC34621324</name>
</gene>
<sequence length="362" mass="38226">MEGSAPPKRVAFQGPCYLKLLVSNIVAGAVIGKSGSVIAQIEQQTGCALKLSPANMYYPGTEERILIMSGEQEALNDAVIVVLEKIHEMMQLQQQQQLLTDSSKKDTYEPAVSPSLPPVKVMLRIVAPKSAVAAIIGKGGQQIKELQEATNARVQVSNREEGLVERLITVSGHLEEAKAAALAIAACLQNDPNLKSHMYVVYKAAGASFGAPLSLPYGGPSAGYGGPYGTYTAGTPGPDILSQQCEIYLHVPEAVIGAVIGKSGRCVSEIMKQTGARVQISHKGDFVPGTTDRKIVVSGSVAAVHNAHVLLLQRVHTSQEAASQANGLNSSSNSGVDVHSGQQPHAVLQGNMQYLHPTNFGY</sequence>
<dbReference type="InterPro" id="IPR004087">
    <property type="entry name" value="KH_dom"/>
</dbReference>
<dbReference type="AlphaFoldDB" id="A0A6P6RYD3"/>